<keyword evidence="5 7" id="KW-1133">Transmembrane helix</keyword>
<evidence type="ECO:0000256" key="7">
    <source>
        <dbReference type="SAM" id="Phobius"/>
    </source>
</evidence>
<sequence length="431" mass="47544">MMPDRFRMLVFIAWRNIWRNPVRSILTISAIAGSLIAVILYSALMEGMTRQMVASTTEISTSHMQLHRKAFTDDQDIYATLPLDYLTRLEQKFPALHIAPRLYAAGLASTEHSSNGVMIKAIDPQREVQVTRLLEHVRDGTADLGQQKNTTADYPIHKVVIGAQLAKNMNLSPGNELVLVTQAADGSIGNGLFQISAVLKPLEPNFDRMGVLMSIKAWQELIYLEDGFHELAIKLDDIEQLPAVQAQLDQALSEFTTAQSLDELGGPLELRNWRQIVPVVADMLDMSSSLLLVIGAIIISLASLGLLNTQLMSIHERGHEFGILLSIGMKSRWLVLMVMLESLFLSLVSAIVGSLIGFGVYSWLAKDGIDLSGSMPDGFDWAGIAMDPVMNLHLQTNHIITACLITLVVALIAALIPSWRMARLKPVEVMK</sequence>
<comment type="similarity">
    <text evidence="2">Belongs to the ABC-4 integral membrane protein family. LolC/E subfamily.</text>
</comment>
<accession>A0A6S6U7U6</accession>
<dbReference type="AlphaFoldDB" id="A0A6S6U7U6"/>
<protein>
    <recommendedName>
        <fullName evidence="11">ABC transporter permease</fullName>
    </recommendedName>
</protein>
<dbReference type="Pfam" id="PF12704">
    <property type="entry name" value="MacB_PCD"/>
    <property type="match status" value="1"/>
</dbReference>
<evidence type="ECO:0000313" key="10">
    <source>
        <dbReference type="EMBL" id="CAA6826317.1"/>
    </source>
</evidence>
<evidence type="ECO:0000256" key="6">
    <source>
        <dbReference type="ARBA" id="ARBA00023136"/>
    </source>
</evidence>
<evidence type="ECO:0000256" key="2">
    <source>
        <dbReference type="ARBA" id="ARBA00005236"/>
    </source>
</evidence>
<evidence type="ECO:0000256" key="3">
    <source>
        <dbReference type="ARBA" id="ARBA00022475"/>
    </source>
</evidence>
<evidence type="ECO:0000256" key="5">
    <source>
        <dbReference type="ARBA" id="ARBA00022989"/>
    </source>
</evidence>
<dbReference type="InterPro" id="IPR051447">
    <property type="entry name" value="Lipoprotein-release_system"/>
</dbReference>
<dbReference type="GO" id="GO:0044874">
    <property type="term" value="P:lipoprotein localization to outer membrane"/>
    <property type="evidence" value="ECO:0007669"/>
    <property type="project" value="TreeGrafter"/>
</dbReference>
<organism evidence="10">
    <name type="scientific">uncultured Thiotrichaceae bacterium</name>
    <dbReference type="NCBI Taxonomy" id="298394"/>
    <lineage>
        <taxon>Bacteria</taxon>
        <taxon>Pseudomonadati</taxon>
        <taxon>Pseudomonadota</taxon>
        <taxon>Gammaproteobacteria</taxon>
        <taxon>Thiotrichales</taxon>
        <taxon>Thiotrichaceae</taxon>
        <taxon>environmental samples</taxon>
    </lineage>
</organism>
<proteinExistence type="inferred from homology"/>
<gene>
    <name evidence="10" type="ORF">HELGO_WM46054</name>
</gene>
<comment type="subcellular location">
    <subcellularLocation>
        <location evidence="1">Cell membrane</location>
        <topology evidence="1">Multi-pass membrane protein</topology>
    </subcellularLocation>
</comment>
<dbReference type="PANTHER" id="PTHR30489">
    <property type="entry name" value="LIPOPROTEIN-RELEASING SYSTEM TRANSMEMBRANE PROTEIN LOLE"/>
    <property type="match status" value="1"/>
</dbReference>
<reference evidence="10" key="1">
    <citation type="submission" date="2020-01" db="EMBL/GenBank/DDBJ databases">
        <authorList>
            <person name="Meier V. D."/>
            <person name="Meier V D."/>
        </authorList>
    </citation>
    <scope>NUCLEOTIDE SEQUENCE</scope>
    <source>
        <strain evidence="10">HLG_WM_MAG_09</strain>
    </source>
</reference>
<evidence type="ECO:0000256" key="4">
    <source>
        <dbReference type="ARBA" id="ARBA00022692"/>
    </source>
</evidence>
<dbReference type="PANTHER" id="PTHR30489:SF0">
    <property type="entry name" value="LIPOPROTEIN-RELEASING SYSTEM TRANSMEMBRANE PROTEIN LOLE"/>
    <property type="match status" value="1"/>
</dbReference>
<keyword evidence="4 7" id="KW-0812">Transmembrane</keyword>
<evidence type="ECO:0000259" key="9">
    <source>
        <dbReference type="Pfam" id="PF12704"/>
    </source>
</evidence>
<dbReference type="EMBL" id="CACVAT010000423">
    <property type="protein sequence ID" value="CAA6826317.1"/>
    <property type="molecule type" value="Genomic_DNA"/>
</dbReference>
<dbReference type="GO" id="GO:0098797">
    <property type="term" value="C:plasma membrane protein complex"/>
    <property type="evidence" value="ECO:0007669"/>
    <property type="project" value="TreeGrafter"/>
</dbReference>
<evidence type="ECO:0000256" key="1">
    <source>
        <dbReference type="ARBA" id="ARBA00004651"/>
    </source>
</evidence>
<evidence type="ECO:0000259" key="8">
    <source>
        <dbReference type="Pfam" id="PF02687"/>
    </source>
</evidence>
<keyword evidence="6 7" id="KW-0472">Membrane</keyword>
<feature type="transmembrane region" description="Helical" evidence="7">
    <location>
        <begin position="398"/>
        <end position="416"/>
    </location>
</feature>
<keyword evidence="3" id="KW-1003">Cell membrane</keyword>
<feature type="transmembrane region" description="Helical" evidence="7">
    <location>
        <begin position="333"/>
        <end position="364"/>
    </location>
</feature>
<feature type="domain" description="MacB-like periplasmic core" evidence="9">
    <location>
        <begin position="24"/>
        <end position="250"/>
    </location>
</feature>
<dbReference type="InterPro" id="IPR003838">
    <property type="entry name" value="ABC3_permease_C"/>
</dbReference>
<evidence type="ECO:0008006" key="11">
    <source>
        <dbReference type="Google" id="ProtNLM"/>
    </source>
</evidence>
<name>A0A6S6U7U6_9GAMM</name>
<feature type="transmembrane region" description="Helical" evidence="7">
    <location>
        <begin position="21"/>
        <end position="44"/>
    </location>
</feature>
<dbReference type="Pfam" id="PF02687">
    <property type="entry name" value="FtsX"/>
    <property type="match status" value="1"/>
</dbReference>
<feature type="domain" description="ABC3 transporter permease C-terminal" evidence="8">
    <location>
        <begin position="293"/>
        <end position="426"/>
    </location>
</feature>
<dbReference type="InterPro" id="IPR025857">
    <property type="entry name" value="MacB_PCD"/>
</dbReference>
<feature type="transmembrane region" description="Helical" evidence="7">
    <location>
        <begin position="290"/>
        <end position="312"/>
    </location>
</feature>